<gene>
    <name evidence="2" type="ORF">DP939_33830</name>
</gene>
<evidence type="ECO:0000313" key="3">
    <source>
        <dbReference type="Proteomes" id="UP000253303"/>
    </source>
</evidence>
<keyword evidence="3" id="KW-1185">Reference proteome</keyword>
<dbReference type="EMBL" id="QMEY01000021">
    <property type="protein sequence ID" value="RBQ15672.1"/>
    <property type="molecule type" value="Genomic_DNA"/>
</dbReference>
<protein>
    <submittedName>
        <fullName evidence="2">Transposase</fullName>
    </submittedName>
</protein>
<dbReference type="Proteomes" id="UP000253303">
    <property type="component" value="Unassembled WGS sequence"/>
</dbReference>
<feature type="region of interest" description="Disordered" evidence="1">
    <location>
        <begin position="1"/>
        <end position="56"/>
    </location>
</feature>
<dbReference type="AlphaFoldDB" id="A0A366LR46"/>
<reference evidence="2 3" key="1">
    <citation type="submission" date="2018-06" db="EMBL/GenBank/DDBJ databases">
        <title>Sphaerisporangium craniellae sp. nov., isolated from a marine sponge in the South China Sea.</title>
        <authorList>
            <person name="Li L."/>
        </authorList>
    </citation>
    <scope>NUCLEOTIDE SEQUENCE [LARGE SCALE GENOMIC DNA]</scope>
    <source>
        <strain evidence="2 3">LHW63015</strain>
    </source>
</reference>
<name>A0A366LR46_9ACTN</name>
<sequence>MPAHPAGRTAGRVRGHPHADAAGRPRRSGVGRADRRVLTPLFSQSSRSHSKVRLDVAKRLPLGRGLRALQPGSRGSS</sequence>
<evidence type="ECO:0000313" key="2">
    <source>
        <dbReference type="EMBL" id="RBQ15672.1"/>
    </source>
</evidence>
<comment type="caution">
    <text evidence="2">The sequence shown here is derived from an EMBL/GenBank/DDBJ whole genome shotgun (WGS) entry which is preliminary data.</text>
</comment>
<evidence type="ECO:0000256" key="1">
    <source>
        <dbReference type="SAM" id="MobiDB-lite"/>
    </source>
</evidence>
<proteinExistence type="predicted"/>
<accession>A0A366LR46</accession>
<organism evidence="2 3">
    <name type="scientific">Spongiactinospora rosea</name>
    <dbReference type="NCBI Taxonomy" id="2248750"/>
    <lineage>
        <taxon>Bacteria</taxon>
        <taxon>Bacillati</taxon>
        <taxon>Actinomycetota</taxon>
        <taxon>Actinomycetes</taxon>
        <taxon>Streptosporangiales</taxon>
        <taxon>Streptosporangiaceae</taxon>
        <taxon>Spongiactinospora</taxon>
    </lineage>
</organism>